<accession>A0A7K5TM41</accession>
<dbReference type="InterPro" id="IPR029071">
    <property type="entry name" value="Ubiquitin-like_domsf"/>
</dbReference>
<protein>
    <submittedName>
        <fullName evidence="3">RAIN protein</fullName>
    </submittedName>
</protein>
<dbReference type="Gene3D" id="3.10.20.90">
    <property type="entry name" value="Phosphatidylinositol 3-kinase Catalytic Subunit, Chain A, domain 1"/>
    <property type="match status" value="1"/>
</dbReference>
<evidence type="ECO:0000313" key="4">
    <source>
        <dbReference type="Proteomes" id="UP000524542"/>
    </source>
</evidence>
<feature type="compositionally biased region" description="Low complexity" evidence="1">
    <location>
        <begin position="16"/>
        <end position="27"/>
    </location>
</feature>
<comment type="caution">
    <text evidence="3">The sequence shown here is derived from an EMBL/GenBank/DDBJ whole genome shotgun (WGS) entry which is preliminary data.</text>
</comment>
<dbReference type="GO" id="GO:0007165">
    <property type="term" value="P:signal transduction"/>
    <property type="evidence" value="ECO:0007669"/>
    <property type="project" value="InterPro"/>
</dbReference>
<sequence>PKAPRHKRLSHLFHRASATSATSATSAGHQGARWASEKKLAELHDPSGDLLGSGGAASPPCILKIFGGAISRGANYKSVLATPRSSARQLVREALERYGLDPDDF</sequence>
<dbReference type="InterPro" id="IPR000159">
    <property type="entry name" value="RA_dom"/>
</dbReference>
<proteinExistence type="predicted"/>
<keyword evidence="4" id="KW-1185">Reference proteome</keyword>
<dbReference type="Pfam" id="PF00788">
    <property type="entry name" value="RA"/>
    <property type="match status" value="1"/>
</dbReference>
<feature type="compositionally biased region" description="Basic residues" evidence="1">
    <location>
        <begin position="1"/>
        <end position="14"/>
    </location>
</feature>
<feature type="region of interest" description="Disordered" evidence="1">
    <location>
        <begin position="1"/>
        <end position="35"/>
    </location>
</feature>
<dbReference type="PROSITE" id="PS50200">
    <property type="entry name" value="RA"/>
    <property type="match status" value="1"/>
</dbReference>
<name>A0A7K5TM41_9FRIN</name>
<dbReference type="AlphaFoldDB" id="A0A7K5TM41"/>
<dbReference type="SUPFAM" id="SSF54236">
    <property type="entry name" value="Ubiquitin-like"/>
    <property type="match status" value="1"/>
</dbReference>
<feature type="domain" description="Ras-associating" evidence="2">
    <location>
        <begin position="59"/>
        <end position="105"/>
    </location>
</feature>
<feature type="non-terminal residue" evidence="3">
    <location>
        <position position="105"/>
    </location>
</feature>
<organism evidence="3 4">
    <name type="scientific">Urocynchramus pylzowi</name>
    <dbReference type="NCBI Taxonomy" id="571890"/>
    <lineage>
        <taxon>Eukaryota</taxon>
        <taxon>Metazoa</taxon>
        <taxon>Chordata</taxon>
        <taxon>Craniata</taxon>
        <taxon>Vertebrata</taxon>
        <taxon>Euteleostomi</taxon>
        <taxon>Archelosauria</taxon>
        <taxon>Archosauria</taxon>
        <taxon>Dinosauria</taxon>
        <taxon>Saurischia</taxon>
        <taxon>Theropoda</taxon>
        <taxon>Coelurosauria</taxon>
        <taxon>Aves</taxon>
        <taxon>Neognathae</taxon>
        <taxon>Neoaves</taxon>
        <taxon>Telluraves</taxon>
        <taxon>Australaves</taxon>
        <taxon>Passeriformes</taxon>
        <taxon>Passeroidea</taxon>
        <taxon>Fringillidae</taxon>
        <taxon>Urocynchramus</taxon>
    </lineage>
</organism>
<dbReference type="Proteomes" id="UP000524542">
    <property type="component" value="Unassembled WGS sequence"/>
</dbReference>
<gene>
    <name evidence="3" type="primary">Rasip1</name>
    <name evidence="3" type="ORF">UROPYL_R15254</name>
</gene>
<evidence type="ECO:0000259" key="2">
    <source>
        <dbReference type="PROSITE" id="PS50200"/>
    </source>
</evidence>
<evidence type="ECO:0000256" key="1">
    <source>
        <dbReference type="SAM" id="MobiDB-lite"/>
    </source>
</evidence>
<feature type="non-terminal residue" evidence="3">
    <location>
        <position position="1"/>
    </location>
</feature>
<dbReference type="EMBL" id="VZRH01008375">
    <property type="protein sequence ID" value="NWU04421.1"/>
    <property type="molecule type" value="Genomic_DNA"/>
</dbReference>
<reference evidence="3 4" key="1">
    <citation type="submission" date="2019-09" db="EMBL/GenBank/DDBJ databases">
        <title>Bird 10,000 Genomes (B10K) Project - Family phase.</title>
        <authorList>
            <person name="Zhang G."/>
        </authorList>
    </citation>
    <scope>NUCLEOTIDE SEQUENCE [LARGE SCALE GENOMIC DNA]</scope>
    <source>
        <strain evidence="3">B10K-DU-012-38</strain>
        <tissue evidence="3">Muscle</tissue>
    </source>
</reference>
<evidence type="ECO:0000313" key="3">
    <source>
        <dbReference type="EMBL" id="NWU04421.1"/>
    </source>
</evidence>